<protein>
    <submittedName>
        <fullName evidence="2">Uncharacterized protein</fullName>
    </submittedName>
</protein>
<evidence type="ECO:0000313" key="2">
    <source>
        <dbReference type="EMBL" id="VFS92842.1"/>
    </source>
</evidence>
<reference evidence="2 3" key="1">
    <citation type="submission" date="2019-03" db="EMBL/GenBank/DDBJ databases">
        <authorList>
            <consortium name="Pathogen Informatics"/>
        </authorList>
    </citation>
    <scope>NUCLEOTIDE SEQUENCE [LARGE SCALE GENOMIC DNA]</scope>
    <source>
        <strain evidence="2 3">NCTC12998</strain>
    </source>
</reference>
<feature type="compositionally biased region" description="Polar residues" evidence="1">
    <location>
        <begin position="88"/>
        <end position="98"/>
    </location>
</feature>
<proteinExistence type="predicted"/>
<feature type="region of interest" description="Disordered" evidence="1">
    <location>
        <begin position="75"/>
        <end position="101"/>
    </location>
</feature>
<gene>
    <name evidence="2" type="ORF">NCTC12998_07477</name>
</gene>
<evidence type="ECO:0000256" key="1">
    <source>
        <dbReference type="SAM" id="MobiDB-lite"/>
    </source>
</evidence>
<evidence type="ECO:0000313" key="3">
    <source>
        <dbReference type="Proteomes" id="UP000345637"/>
    </source>
</evidence>
<dbReference type="EMBL" id="CAADJE010000042">
    <property type="protein sequence ID" value="VFS92842.1"/>
    <property type="molecule type" value="Genomic_DNA"/>
</dbReference>
<dbReference type="Proteomes" id="UP000345637">
    <property type="component" value="Unassembled WGS sequence"/>
</dbReference>
<name>A0A485D783_RAOPL</name>
<organism evidence="2 3">
    <name type="scientific">Raoultella planticola</name>
    <name type="common">Klebsiella planticola</name>
    <dbReference type="NCBI Taxonomy" id="575"/>
    <lineage>
        <taxon>Bacteria</taxon>
        <taxon>Pseudomonadati</taxon>
        <taxon>Pseudomonadota</taxon>
        <taxon>Gammaproteobacteria</taxon>
        <taxon>Enterobacterales</taxon>
        <taxon>Enterobacteriaceae</taxon>
        <taxon>Klebsiella/Raoultella group</taxon>
        <taxon>Raoultella</taxon>
    </lineage>
</organism>
<dbReference type="AlphaFoldDB" id="A0A485D783"/>
<accession>A0A485D783</accession>
<sequence length="117" mass="13112">MLLPVILVTVGDLPLIEPTIIAFAFQLDLEADQTDLPEPISLADRFRSLSQTFFSRTECCCNKGRVQEVPAWTKEDKRASKGVKASAGESQTHVTNIQHDPRTDRILKNPIGFIFKE</sequence>